<dbReference type="InterPro" id="IPR050362">
    <property type="entry name" value="Cation-dep_OMT"/>
</dbReference>
<proteinExistence type="inferred from homology"/>
<keyword evidence="2" id="KW-0808">Transferase</keyword>
<evidence type="ECO:0000256" key="4">
    <source>
        <dbReference type="ARBA" id="ARBA00023453"/>
    </source>
</evidence>
<evidence type="ECO:0000256" key="2">
    <source>
        <dbReference type="ARBA" id="ARBA00022679"/>
    </source>
</evidence>
<dbReference type="SUPFAM" id="SSF53335">
    <property type="entry name" value="S-adenosyl-L-methionine-dependent methyltransferases"/>
    <property type="match status" value="1"/>
</dbReference>
<evidence type="ECO:0008006" key="7">
    <source>
        <dbReference type="Google" id="ProtNLM"/>
    </source>
</evidence>
<dbReference type="CDD" id="cd02440">
    <property type="entry name" value="AdoMet_MTases"/>
    <property type="match status" value="1"/>
</dbReference>
<comment type="similarity">
    <text evidence="4">Belongs to the class I-like SAM-binding methyltransferase superfamily. Cation-dependent O-methyltransferase family.</text>
</comment>
<dbReference type="GO" id="GO:0008171">
    <property type="term" value="F:O-methyltransferase activity"/>
    <property type="evidence" value="ECO:0007669"/>
    <property type="project" value="InterPro"/>
</dbReference>
<dbReference type="PROSITE" id="PS51682">
    <property type="entry name" value="SAM_OMT_I"/>
    <property type="match status" value="1"/>
</dbReference>
<evidence type="ECO:0000313" key="6">
    <source>
        <dbReference type="Proteomes" id="UP001187531"/>
    </source>
</evidence>
<protein>
    <recommendedName>
        <fullName evidence="7">O-methyltransferase</fullName>
    </recommendedName>
</protein>
<dbReference type="PANTHER" id="PTHR10509:SF93">
    <property type="entry name" value="CATECHOL O-METHYLTRANSFERASE DOMAIN-CONTAINING PROTEIN 1"/>
    <property type="match status" value="1"/>
</dbReference>
<dbReference type="Proteomes" id="UP001187531">
    <property type="component" value="Unassembled WGS sequence"/>
</dbReference>
<gene>
    <name evidence="5" type="ORF">QYM36_005419</name>
</gene>
<dbReference type="GO" id="GO:0008757">
    <property type="term" value="F:S-adenosylmethionine-dependent methyltransferase activity"/>
    <property type="evidence" value="ECO:0007669"/>
    <property type="project" value="TreeGrafter"/>
</dbReference>
<dbReference type="InterPro" id="IPR002935">
    <property type="entry name" value="SAM_O-MeTrfase"/>
</dbReference>
<dbReference type="AlphaFoldDB" id="A0AA88I2N1"/>
<keyword evidence="6" id="KW-1185">Reference proteome</keyword>
<dbReference type="EMBL" id="JAVRJZ010000008">
    <property type="protein sequence ID" value="KAK2719942.1"/>
    <property type="molecule type" value="Genomic_DNA"/>
</dbReference>
<dbReference type="Pfam" id="PF01596">
    <property type="entry name" value="Methyltransf_3"/>
    <property type="match status" value="1"/>
</dbReference>
<reference evidence="5" key="1">
    <citation type="submission" date="2023-07" db="EMBL/GenBank/DDBJ databases">
        <title>Chromosome-level genome assembly of Artemia franciscana.</title>
        <authorList>
            <person name="Jo E."/>
        </authorList>
    </citation>
    <scope>NUCLEOTIDE SEQUENCE</scope>
    <source>
        <tissue evidence="5">Whole body</tissue>
    </source>
</reference>
<evidence type="ECO:0000313" key="5">
    <source>
        <dbReference type="EMBL" id="KAK2719943.1"/>
    </source>
</evidence>
<keyword evidence="1" id="KW-0489">Methyltransferase</keyword>
<dbReference type="InterPro" id="IPR029063">
    <property type="entry name" value="SAM-dependent_MTases_sf"/>
</dbReference>
<accession>A0AA88I2N1</accession>
<dbReference type="EMBL" id="JAVRJZ010000008">
    <property type="protein sequence ID" value="KAK2719943.1"/>
    <property type="molecule type" value="Genomic_DNA"/>
</dbReference>
<sequence length="229" mass="25454">MSFGSAKKSYHEKNSPVQAYIEGNFSRLHPAQQKLLDLTLQHPRYRMLGAPEVIQLCQNLIRSIGGKRVLDVGTFTGFSALGWALAIPDDGQVITMDINEEFSNLGKPLWKEANVNKKIEPRIGPALETLDNLLINEAGTFDFAFIDADKENYSNYYERIKRLLKPGGILAIDNTLWSGNVVDPIVKDEETEAIRALNSVVAQDRSVNVSFLNIADGLALVFKPSDANY</sequence>
<dbReference type="Gene3D" id="3.40.50.150">
    <property type="entry name" value="Vaccinia Virus protein VP39"/>
    <property type="match status" value="1"/>
</dbReference>
<dbReference type="PANTHER" id="PTHR10509">
    <property type="entry name" value="O-METHYLTRANSFERASE-RELATED"/>
    <property type="match status" value="1"/>
</dbReference>
<organism evidence="5 6">
    <name type="scientific">Artemia franciscana</name>
    <name type="common">Brine shrimp</name>
    <name type="synonym">Artemia sanfranciscana</name>
    <dbReference type="NCBI Taxonomy" id="6661"/>
    <lineage>
        <taxon>Eukaryota</taxon>
        <taxon>Metazoa</taxon>
        <taxon>Ecdysozoa</taxon>
        <taxon>Arthropoda</taxon>
        <taxon>Crustacea</taxon>
        <taxon>Branchiopoda</taxon>
        <taxon>Anostraca</taxon>
        <taxon>Artemiidae</taxon>
        <taxon>Artemia</taxon>
    </lineage>
</organism>
<evidence type="ECO:0000256" key="3">
    <source>
        <dbReference type="ARBA" id="ARBA00022691"/>
    </source>
</evidence>
<dbReference type="GO" id="GO:0032259">
    <property type="term" value="P:methylation"/>
    <property type="evidence" value="ECO:0007669"/>
    <property type="project" value="UniProtKB-KW"/>
</dbReference>
<comment type="caution">
    <text evidence="5">The sequence shown here is derived from an EMBL/GenBank/DDBJ whole genome shotgun (WGS) entry which is preliminary data.</text>
</comment>
<name>A0AA88I2N1_ARTSF</name>
<keyword evidence="3" id="KW-0949">S-adenosyl-L-methionine</keyword>
<evidence type="ECO:0000256" key="1">
    <source>
        <dbReference type="ARBA" id="ARBA00022603"/>
    </source>
</evidence>